<feature type="compositionally biased region" description="Low complexity" evidence="12">
    <location>
        <begin position="2056"/>
        <end position="2078"/>
    </location>
</feature>
<evidence type="ECO:0000256" key="10">
    <source>
        <dbReference type="ARBA" id="ARBA00034494"/>
    </source>
</evidence>
<feature type="region of interest" description="Disordered" evidence="12">
    <location>
        <begin position="2652"/>
        <end position="2691"/>
    </location>
</feature>
<dbReference type="GO" id="GO:0006511">
    <property type="term" value="P:ubiquitin-dependent protein catabolic process"/>
    <property type="evidence" value="ECO:0007669"/>
    <property type="project" value="TreeGrafter"/>
</dbReference>
<evidence type="ECO:0000256" key="1">
    <source>
        <dbReference type="ARBA" id="ARBA00000885"/>
    </source>
</evidence>
<dbReference type="FunFam" id="3.30.2160.10:FF:000001">
    <property type="entry name" value="E3 ubiquitin-protein ligase NEDD4-like"/>
    <property type="match status" value="1"/>
</dbReference>
<feature type="compositionally biased region" description="Polar residues" evidence="12">
    <location>
        <begin position="315"/>
        <end position="324"/>
    </location>
</feature>
<comment type="caution">
    <text evidence="14">The sequence shown here is derived from an EMBL/GenBank/DDBJ whole genome shotgun (WGS) entry which is preliminary data.</text>
</comment>
<dbReference type="FunFam" id="3.90.1750.10:FF:000003">
    <property type="entry name" value="E3 ubiquitin-protein ligase UPL1"/>
    <property type="match status" value="1"/>
</dbReference>
<dbReference type="GO" id="GO:0005634">
    <property type="term" value="C:nucleus"/>
    <property type="evidence" value="ECO:0007669"/>
    <property type="project" value="UniProtKB-SubCell"/>
</dbReference>
<feature type="region of interest" description="Disordered" evidence="12">
    <location>
        <begin position="2440"/>
        <end position="2529"/>
    </location>
</feature>
<feature type="compositionally biased region" description="Basic and acidic residues" evidence="12">
    <location>
        <begin position="3341"/>
        <end position="3359"/>
    </location>
</feature>
<dbReference type="GO" id="GO:0000209">
    <property type="term" value="P:protein polyubiquitination"/>
    <property type="evidence" value="ECO:0007669"/>
    <property type="project" value="TreeGrafter"/>
</dbReference>
<feature type="compositionally biased region" description="Basic and acidic residues" evidence="12">
    <location>
        <begin position="2818"/>
        <end position="2887"/>
    </location>
</feature>
<feature type="compositionally biased region" description="Basic and acidic residues" evidence="12">
    <location>
        <begin position="1987"/>
        <end position="2002"/>
    </location>
</feature>
<dbReference type="FunFam" id="3.30.2410.10:FF:000004">
    <property type="entry name" value="E3 ubiquitin-protein ligase HUWE1, variant"/>
    <property type="match status" value="1"/>
</dbReference>
<feature type="compositionally biased region" description="Low complexity" evidence="12">
    <location>
        <begin position="1593"/>
        <end position="1603"/>
    </location>
</feature>
<dbReference type="EC" id="2.3.2.26" evidence="4"/>
<dbReference type="SUPFAM" id="SSF56204">
    <property type="entry name" value="Hect, E3 ligase catalytic domain"/>
    <property type="match status" value="1"/>
</dbReference>
<feature type="region of interest" description="Disordered" evidence="12">
    <location>
        <begin position="730"/>
        <end position="785"/>
    </location>
</feature>
<keyword evidence="9" id="KW-0539">Nucleus</keyword>
<evidence type="ECO:0000256" key="7">
    <source>
        <dbReference type="ARBA" id="ARBA00022786"/>
    </source>
</evidence>
<feature type="region of interest" description="Disordered" evidence="12">
    <location>
        <begin position="3004"/>
        <end position="3023"/>
    </location>
</feature>
<feature type="region of interest" description="Disordered" evidence="12">
    <location>
        <begin position="3341"/>
        <end position="3419"/>
    </location>
</feature>
<feature type="region of interest" description="Disordered" evidence="12">
    <location>
        <begin position="947"/>
        <end position="972"/>
    </location>
</feature>
<dbReference type="CDD" id="cd00078">
    <property type="entry name" value="HECTc"/>
    <property type="match status" value="1"/>
</dbReference>
<name>A0AAD5RXF1_9PEZI</name>
<dbReference type="PROSITE" id="PS50237">
    <property type="entry name" value="HECT"/>
    <property type="match status" value="1"/>
</dbReference>
<feature type="compositionally biased region" description="Acidic residues" evidence="12">
    <location>
        <begin position="2458"/>
        <end position="2483"/>
    </location>
</feature>
<dbReference type="Gene3D" id="3.30.2410.10">
    <property type="entry name" value="Hect, E3 ligase catalytic domain"/>
    <property type="match status" value="1"/>
</dbReference>
<evidence type="ECO:0000259" key="13">
    <source>
        <dbReference type="PROSITE" id="PS50237"/>
    </source>
</evidence>
<dbReference type="SMART" id="SM00119">
    <property type="entry name" value="HECTc"/>
    <property type="match status" value="1"/>
</dbReference>
<feature type="compositionally biased region" description="Polar residues" evidence="12">
    <location>
        <begin position="330"/>
        <end position="345"/>
    </location>
</feature>
<evidence type="ECO:0000256" key="12">
    <source>
        <dbReference type="SAM" id="MobiDB-lite"/>
    </source>
</evidence>
<dbReference type="EMBL" id="JAKWBI020000016">
    <property type="protein sequence ID" value="KAJ2906268.1"/>
    <property type="molecule type" value="Genomic_DNA"/>
</dbReference>
<dbReference type="Gene3D" id="3.90.1750.10">
    <property type="entry name" value="Hect, E3 ligase catalytic domains"/>
    <property type="match status" value="1"/>
</dbReference>
<dbReference type="Pfam" id="PF06012">
    <property type="entry name" value="DUF908"/>
    <property type="match status" value="1"/>
</dbReference>
<evidence type="ECO:0000256" key="3">
    <source>
        <dbReference type="ARBA" id="ARBA00004906"/>
    </source>
</evidence>
<evidence type="ECO:0000256" key="11">
    <source>
        <dbReference type="PROSITE-ProRule" id="PRU00104"/>
    </source>
</evidence>
<feature type="region of interest" description="Disordered" evidence="12">
    <location>
        <begin position="3075"/>
        <end position="3099"/>
    </location>
</feature>
<evidence type="ECO:0000256" key="8">
    <source>
        <dbReference type="ARBA" id="ARBA00022816"/>
    </source>
</evidence>
<keyword evidence="8" id="KW-0509">mRNA transport</keyword>
<evidence type="ECO:0000256" key="9">
    <source>
        <dbReference type="ARBA" id="ARBA00023242"/>
    </source>
</evidence>
<reference evidence="14" key="1">
    <citation type="submission" date="2022-07" db="EMBL/GenBank/DDBJ databases">
        <title>Draft genome sequence of Zalerion maritima ATCC 34329, a (micro)plastics degrading marine fungus.</title>
        <authorList>
            <person name="Paco A."/>
            <person name="Goncalves M.F.M."/>
            <person name="Rocha-Santos T.A.P."/>
            <person name="Alves A."/>
        </authorList>
    </citation>
    <scope>NUCLEOTIDE SEQUENCE</scope>
    <source>
        <strain evidence="14">ATCC 34329</strain>
    </source>
</reference>
<evidence type="ECO:0000256" key="5">
    <source>
        <dbReference type="ARBA" id="ARBA00022448"/>
    </source>
</evidence>
<dbReference type="Pfam" id="PF14377">
    <property type="entry name" value="UBM"/>
    <property type="match status" value="3"/>
</dbReference>
<keyword evidence="5" id="KW-0813">Transport</keyword>
<dbReference type="InterPro" id="IPR025527">
    <property type="entry name" value="HUWE1/Rev1_UBM"/>
</dbReference>
<keyword evidence="15" id="KW-1185">Reference proteome</keyword>
<comment type="catalytic activity">
    <reaction evidence="1">
        <text>S-ubiquitinyl-[E2 ubiquitin-conjugating enzyme]-L-cysteine + [acceptor protein]-L-lysine = [E2 ubiquitin-conjugating enzyme]-L-cysteine + N(6)-ubiquitinyl-[acceptor protein]-L-lysine.</text>
        <dbReference type="EC" id="2.3.2.26"/>
    </reaction>
</comment>
<feature type="compositionally biased region" description="Acidic residues" evidence="12">
    <location>
        <begin position="763"/>
        <end position="785"/>
    </location>
</feature>
<feature type="compositionally biased region" description="Low complexity" evidence="12">
    <location>
        <begin position="1569"/>
        <end position="1580"/>
    </location>
</feature>
<comment type="subcellular location">
    <subcellularLocation>
        <location evidence="2">Nucleus</location>
    </subcellularLocation>
</comment>
<feature type="compositionally biased region" description="Basic and acidic residues" evidence="12">
    <location>
        <begin position="2079"/>
        <end position="2091"/>
    </location>
</feature>
<evidence type="ECO:0000256" key="4">
    <source>
        <dbReference type="ARBA" id="ARBA00012485"/>
    </source>
</evidence>
<dbReference type="InterPro" id="IPR000569">
    <property type="entry name" value="HECT_dom"/>
</dbReference>
<gene>
    <name evidence="14" type="ORF">MKZ38_002347</name>
</gene>
<dbReference type="Gene3D" id="3.30.2160.10">
    <property type="entry name" value="Hect, E3 ligase catalytic domain"/>
    <property type="match status" value="1"/>
</dbReference>
<feature type="region of interest" description="Disordered" evidence="12">
    <location>
        <begin position="1522"/>
        <end position="1631"/>
    </location>
</feature>
<feature type="compositionally biased region" description="Acidic residues" evidence="12">
    <location>
        <begin position="2518"/>
        <end position="2529"/>
    </location>
</feature>
<keyword evidence="7 11" id="KW-0833">Ubl conjugation pathway</keyword>
<evidence type="ECO:0000313" key="14">
    <source>
        <dbReference type="EMBL" id="KAJ2906268.1"/>
    </source>
</evidence>
<feature type="region of interest" description="Disordered" evidence="12">
    <location>
        <begin position="2410"/>
        <end position="2429"/>
    </location>
</feature>
<dbReference type="Proteomes" id="UP001201980">
    <property type="component" value="Unassembled WGS sequence"/>
</dbReference>
<evidence type="ECO:0000313" key="15">
    <source>
        <dbReference type="Proteomes" id="UP001201980"/>
    </source>
</evidence>
<feature type="compositionally biased region" description="Basic and acidic residues" evidence="12">
    <location>
        <begin position="3004"/>
        <end position="3014"/>
    </location>
</feature>
<dbReference type="Pfam" id="PF00632">
    <property type="entry name" value="HECT"/>
    <property type="match status" value="1"/>
</dbReference>
<feature type="compositionally biased region" description="Basic and acidic residues" evidence="12">
    <location>
        <begin position="2039"/>
        <end position="2055"/>
    </location>
</feature>
<organism evidence="14 15">
    <name type="scientific">Zalerion maritima</name>
    <dbReference type="NCBI Taxonomy" id="339359"/>
    <lineage>
        <taxon>Eukaryota</taxon>
        <taxon>Fungi</taxon>
        <taxon>Dikarya</taxon>
        <taxon>Ascomycota</taxon>
        <taxon>Pezizomycotina</taxon>
        <taxon>Sordariomycetes</taxon>
        <taxon>Lulworthiomycetidae</taxon>
        <taxon>Lulworthiales</taxon>
        <taxon>Lulworthiaceae</taxon>
        <taxon>Zalerion</taxon>
    </lineage>
</organism>
<feature type="region of interest" description="Disordered" evidence="12">
    <location>
        <begin position="279"/>
        <end position="357"/>
    </location>
</feature>
<dbReference type="InterPro" id="IPR016024">
    <property type="entry name" value="ARM-type_fold"/>
</dbReference>
<dbReference type="InterPro" id="IPR050409">
    <property type="entry name" value="E3_ubiq-protein_ligase"/>
</dbReference>
<dbReference type="PANTHER" id="PTHR11254">
    <property type="entry name" value="HECT DOMAIN UBIQUITIN-PROTEIN LIGASE"/>
    <property type="match status" value="1"/>
</dbReference>
<feature type="region of interest" description="Disordered" evidence="12">
    <location>
        <begin position="2818"/>
        <end position="2928"/>
    </location>
</feature>
<feature type="compositionally biased region" description="Basic and acidic residues" evidence="12">
    <location>
        <begin position="3372"/>
        <end position="3413"/>
    </location>
</feature>
<evidence type="ECO:0000256" key="6">
    <source>
        <dbReference type="ARBA" id="ARBA00022679"/>
    </source>
</evidence>
<feature type="active site" description="Glycyl thioester intermediate" evidence="11">
    <location>
        <position position="4015"/>
    </location>
</feature>
<protein>
    <recommendedName>
        <fullName evidence="4">HECT-type E3 ubiquitin transferase</fullName>
        <ecNumber evidence="4">2.3.2.26</ecNumber>
    </recommendedName>
</protein>
<keyword evidence="6" id="KW-0808">Transferase</keyword>
<dbReference type="GO" id="GO:0005737">
    <property type="term" value="C:cytoplasm"/>
    <property type="evidence" value="ECO:0007669"/>
    <property type="project" value="TreeGrafter"/>
</dbReference>
<comment type="pathway">
    <text evidence="3">Protein modification; protein ubiquitination.</text>
</comment>
<dbReference type="SUPFAM" id="SSF48371">
    <property type="entry name" value="ARM repeat"/>
    <property type="match status" value="2"/>
</dbReference>
<dbReference type="Pfam" id="PF06025">
    <property type="entry name" value="DUF913"/>
    <property type="match status" value="1"/>
</dbReference>
<comment type="similarity">
    <text evidence="10">Belongs to the UPL family. TOM1/PTR1 subfamily.</text>
</comment>
<dbReference type="InterPro" id="IPR010314">
    <property type="entry name" value="E3_Ub_ligase_DUF913"/>
</dbReference>
<feature type="region of interest" description="Disordered" evidence="12">
    <location>
        <begin position="2039"/>
        <end position="2091"/>
    </location>
</feature>
<feature type="region of interest" description="Disordered" evidence="12">
    <location>
        <begin position="2576"/>
        <end position="2596"/>
    </location>
</feature>
<evidence type="ECO:0000256" key="2">
    <source>
        <dbReference type="ARBA" id="ARBA00004123"/>
    </source>
</evidence>
<dbReference type="PANTHER" id="PTHR11254:SF67">
    <property type="entry name" value="E3 UBIQUITIN-PROTEIN LIGASE HUWE1"/>
    <property type="match status" value="1"/>
</dbReference>
<dbReference type="GO" id="GO:0061630">
    <property type="term" value="F:ubiquitin protein ligase activity"/>
    <property type="evidence" value="ECO:0007669"/>
    <property type="project" value="UniProtKB-EC"/>
</dbReference>
<feature type="region of interest" description="Disordered" evidence="12">
    <location>
        <begin position="1967"/>
        <end position="2014"/>
    </location>
</feature>
<dbReference type="InterPro" id="IPR035983">
    <property type="entry name" value="Hect_E3_ubiquitin_ligase"/>
</dbReference>
<dbReference type="GO" id="GO:0051028">
    <property type="term" value="P:mRNA transport"/>
    <property type="evidence" value="ECO:0007669"/>
    <property type="project" value="UniProtKB-KW"/>
</dbReference>
<sequence length="4048" mass="452774">MGKITKTMQQKHRDTLSPWLQNWVKDAASEPLPRLPEYLDKFPKPWELPRDDLYHWIPLLNRFDTVLESFCAEYKLADGPQMRDFAYDVLLKSETVNGQEWDSEKLSALGYGEDGDKRLLIAVLNFSKTLLENCGNRSIYSSSSHLSSLLHTTDLHVLAATLGVSLELAKRYQASVRRMNMPSRPPASLLNSHYNIELERIQLLASPFVKTPIIQRPDDSSIVTTIPSSAKGKEKASGLSLRHAATSYLNDISATVRDERDNNVSKQWNGWGDIKVSYVPQPSSKDEHSAGKSAELRGSTSAAPSTPTPLRRSATVGSSHTPRSGRSVGSDASPSSSRTPGTETPSGPAHKRVEVPQSRLLNTSTYSLLENIPEDMPKLVRYEYLNRLRISKALLGPAESREQALAVRLLAITNLAYIYPENLFLEKVLRQDNDEPRQNQLVYQLVELAHPSTNGSSPTPLWLQTIALSLLEAISSFNSKYQDVTTALNANATHGVLLYLLRKAVAQMKEEESDPNCEKESWRKALFALTQTITMARASPEAVTAGLLELLIEILNMRSDLAERTFQSILHFIDNVLSSFQGAFQYFCNVQGLDALTNLLIHEVEYSTKLAKSGQGTKPDLRSSVMDYEVPYHQQHNLKWLLKFIHHALSNSYLFGGNNTERLLRNLADNSELLLSVREIMENMNRFGSVVWTASITILSDFLNNDPSSAGTILESGLIKTCLMSITGDPSGNWPSAALPKPKSGDGEEEQEQEEPADRGDHPEEDSESQDSSEDESGVGLDSDEETDLVNVWKLSPHESPASSIHPTVETITTIPPVLNSISLSRTGQKLVQESKALSKYFEIFESPRHVRLLVSDNADHATNVGSSMDELARHHPRLASSIATSALETVARIVSLGREKAETEGWGTRLLLKNLDGKVVTADERCLWKKGDEKSSDRDLDVEMTDAGAVEEPPTIKSSSSSNSNTDPGPESDITPYIYAISAFLTAYTTNQTLRVLFADKGGIELLLDLAESPALPPQFMDSPAAHRLQTLISQMLDAFPIRGMPSLLNRTLKAVESLSPLVEKSEKYPYFTPFVLDVPDKESLGNLSHGTSLARGLLKVQSMIKTLYQCFPYSSRHGTISLHQINVFDLYTKLIKSLGPLLRAVLAEEMTIPALVPSHWLDKKPSDTVSTRTSDVKISDPDGKSLEELVLDGTQPESGETKKLTEDEQASHCFKNFQTVQTLLHELMPTTFPFFQNLGKALFPRRSSSSSETYPYFREKHWEVADALARAVLDHLEVPGDDEQLQKKFHHWIIMLHTVSEMLVDPGRSIERADRLLVIIPVLLSFKEHGGLDKLNSMLRIFMKEIGQAQEDGQLKKLAYMGTRKILDLYYLIVSGRNLNDSLNNFAIFNSRVYPQERRMEQSMPSQLILEIRMTFWPVLMELWKSPILETGPIDILHKVTEIIKTVAVAEEETRISSERISLSQLLKRNPQTFNWPFHEEKVRTLSQEGYTDELAREAVYRAPFETLKAGDYCRFHTKGLAGDRSPIPEADAYIPPEPSNAVESTSGEEPMAVDEAASNAGNAVDASMEGGASESASTNDQAAEDQSQPSETSESTSTVSHAEPAAPAATTLQPEVEEPPALVVTKDQMDHKRAELRRNLIERCLDVLQAHPAAAHDIADLINAMVTREYETERQDIGDTITNALLSFAADDDSKKDNGGSIAAFAHLLSLLLSNETNPQQSFLGSTTQALADSIDPLLGFLKLSPATSHDNLPPWLPYILLIFEIVLREDEAPLKYKWTGPATENDTVEEPVLEVKERIVKDGDRTLLLEAVLELLPRIGRDETLSVASLRILVILTRNRTTATAVGDKKNLYRLFVMIKQLSSMGSDRLGAARITAHVMTILRHIVEDDEIIKQIMRSEIKAAFEAPRQPKTLELPSFIRNLHHTVLRSPELFVEVVNDMAKLDRFYSQASGHRQNITLKSTASSTDEAKDKEEVAVESEAEGVKETTEATDKEMTDAPKSSIQDTKRPVIENPDGVIHFLLCELFNYREVDDKEPSIPKESTKDAKDTKSSTNEQEAASSSSATAPEMPAEPSETKDKKSSKPTFKSDEHPIFIYRCFIMSCLSELLTSYNRTKVEFINFKRSAPMLTNTPVKPRSGVLNYLISDLLCNGAANNNGETTGHKKKYATGLVSQQVLVSLVSRTKERPLDRSRHRFEYDDEADLLFVQKFVLDTVLKAYREASFSSESFEVRFGRMLCLAELMSNMMGIERESVTGRHADAVADKSHSQIKRLMYEKGYLASLTHSIADIDLTVPGIKKTIKVILRVLHALTSTGILLSHANILTTSTSEEDEIASSSSMSDLEGNREETPDLYRNSSLGMMEPRDEDDFSGDSQDGIIQFPIDTINSIIVPNNAFAEDEEMYDDDEYGDEMDYGDDMSADDEDNISDEEEALAAIGDIEAGESGVIEVVMGDGPDDEDDEMDEDDDENDHSEGDDGMPGDEHHHHHHRHHLEIVDEDGNPLGDDGSSGWESDGHDEDEEDDDEEIDYEAEAQDMDERAHDEFNLQNILNLDGEEFAAEMGGFNEGLIDEELEDEDDDEEEEDLDEDEDVYDEDYPYDIPPPNIPASLGWDTLVVEHPGGHHRHSFGHPRRHLGRFTGYTSAVDREIFSRYPRTSQTNPDEGVNPLLRRRSSPSSSSSLRNQFPPPPIYRSMIPPSFSAIENPMAVLQGILDSLPPEALRSSGPALLSITHGPRGEIRTVGGTHLRESRTEAQRRSEVYQEPQQAVSFSPMSTNLRWLEEARLVFGALTSTHQQKADRVIPLILAKLTPGAIETERKTKEEAERQRKADEDDRKRREEERLAKEARESEEKAERERKEAEEREKAEKEAHEAAERERAEREQQAEENTSSEPQPMEGVESTGEQSHAPANAEDSAPAGDQPRIVTTIRDREIDITDLGIDLEYLEALPDEFREEVIAQAVTARRSEARENAGSAGEQSGEVFQEFLDALPPDLRSEILHQERNEQRRRDGSGQQRSGATGANNIAAVAQEMDAASILLTFPPELREEALMAQGHELLDQLPPDMAAQVRAMAGGGPSGNAHRRTPPVVGSSGLRRHAIPPSGQLAEEARKAQRKTVAQMLEPSGIATLLRLMFIAQNSNIRQSLFDVFQNVCENHHNRLEVIRTVLQILQDGSVDMDAVERSFSHLSLRAKQPRDKDLAGKTPQSIKRSLTSGPVVHSIHHHSADVSPLLIVQQCLDLLVTLCQKNHRIPSLFLSEHDYSSSSLKRSLSKKGKGKDTPKAQKYAINFLLSLLDRDLVLDSAQVMQLLADLLDRITFPLANRERKRLQAEEAARKAAEEKAAAEKEAEVKAKKEQEQGGASGEAADSQPDDKTKPDENHKDKKDVSAPAADAERSPLKEAEEHEASEPAKPKLPQLPVIPPHNLKLVIKIFVARECNSKTFQNTITTIKNLSYIPGAKSIFGDELIWQADILSRNIVGDLEQLLPYIQKAQSGTEIQGIALSKFSPNTSEQNKLLRVLTALDHLFDSKSSKQQQPVPEDHSDNQDLLGSLYRNKTFGIMWERLSACLSAMRQRENMVNVATILLPLIESLMVVCKNVATEEVKPDSQALNIVVTSPPPESPISSLFFNFTEEHRRILNDLVRSNPKLMSGTFSLLVKNPKVLDFDNKRNWFNRSVHQRNQTRNTYPTLQLSVRRDHVFHDSFRSLYYKTGDEMKYGKLNIRFHGEEGVDAGGVTREWFQVLARQMFDPNYALFIPVSSDRTTFHPNKLSDINSEHLMFFKFIGRIIGKALYENRLLDCYFSRAVYKRILGKQVSVKDMESFDPEYYKSLCWILENDITDIITETFSVEVDRFGVTTTENLCPDGHNIPVTEANKQDYVRLVVEHKLLSSVKEQMESFLAGFHDIIPSDLIGIFNEQELELLISGLPDVDIDDWKANTEYHGYPPTAPQMQWFWRAVRSFDKEERAKLVQFVTGTSKVPLNGFKDLEGMNGVSRFNIHRDYGSKDRLPSSHTCFNQLDLPEYDSYDALRTQLLKAITTGSEYFGFA</sequence>
<feature type="domain" description="HECT" evidence="13">
    <location>
        <begin position="3712"/>
        <end position="4048"/>
    </location>
</feature>
<feature type="region of interest" description="Disordered" evidence="12">
    <location>
        <begin position="2332"/>
        <end position="2364"/>
    </location>
</feature>
<proteinExistence type="inferred from homology"/>
<dbReference type="InterPro" id="IPR010309">
    <property type="entry name" value="E3_Ub_ligase_DUF908"/>
</dbReference>
<feature type="compositionally biased region" description="Polar residues" evidence="12">
    <location>
        <begin position="1581"/>
        <end position="1592"/>
    </location>
</feature>
<accession>A0AAD5RXF1</accession>